<gene>
    <name evidence="1" type="ORF">EV650_3056</name>
</gene>
<evidence type="ECO:0000313" key="2">
    <source>
        <dbReference type="Proteomes" id="UP000295447"/>
    </source>
</evidence>
<dbReference type="PANTHER" id="PTHR41913:SF1">
    <property type="entry name" value="DUF1684 DOMAIN-CONTAINING PROTEIN"/>
    <property type="match status" value="1"/>
</dbReference>
<dbReference type="Proteomes" id="UP000295447">
    <property type="component" value="Unassembled WGS sequence"/>
</dbReference>
<dbReference type="OrthoDB" id="5493262at2"/>
<organism evidence="1 2">
    <name type="scientific">Kribbella kalugense</name>
    <dbReference type="NCBI Taxonomy" id="2512221"/>
    <lineage>
        <taxon>Bacteria</taxon>
        <taxon>Bacillati</taxon>
        <taxon>Actinomycetota</taxon>
        <taxon>Actinomycetes</taxon>
        <taxon>Propionibacteriales</taxon>
        <taxon>Kribbellaceae</taxon>
        <taxon>Kribbella</taxon>
    </lineage>
</organism>
<dbReference type="AlphaFoldDB" id="A0A4R8A404"/>
<evidence type="ECO:0000313" key="1">
    <source>
        <dbReference type="EMBL" id="TDW24188.1"/>
    </source>
</evidence>
<dbReference type="RefSeq" id="WP_134119385.1">
    <property type="nucleotide sequence ID" value="NZ_SODF01000001.1"/>
</dbReference>
<sequence>MTQRAFGVDGISASYDDFLADWRAWRDARLAELREPYGMLAPIGLYWLTGEWQEFPALPGRWRLSGKQVEVDASGNDELILASGDRRTTIRFDPARTPAVRYRDIVISVSEFPAGAGQPVQYAVRPLDPRSPLLTNFRPVPTYRPDPKWVTLARYERYDIPLPVTLDTVVAGVRKDLALFGCARFALAGAECTLEVYSAPRGELHIPFRDATNGATTYPVRVVAARLPTSRSAEFILDFNRATNGPCGLTPYATCALPPAGNTLPFAVEAGEKVPEWRTDLDFA</sequence>
<keyword evidence="2" id="KW-1185">Reference proteome</keyword>
<dbReference type="PANTHER" id="PTHR41913">
    <property type="entry name" value="DUF1684 DOMAIN-CONTAINING PROTEIN"/>
    <property type="match status" value="1"/>
</dbReference>
<accession>A0A4R8A404</accession>
<dbReference type="Pfam" id="PF07920">
    <property type="entry name" value="DUF1684"/>
    <property type="match status" value="1"/>
</dbReference>
<name>A0A4R8A404_9ACTN</name>
<protein>
    <recommendedName>
        <fullName evidence="3">DUF1684 domain-containing protein</fullName>
    </recommendedName>
</protein>
<dbReference type="InterPro" id="IPR012467">
    <property type="entry name" value="DUF1684"/>
</dbReference>
<reference evidence="1 2" key="1">
    <citation type="submission" date="2019-03" db="EMBL/GenBank/DDBJ databases">
        <title>Genomic Encyclopedia of Type Strains, Phase III (KMG-III): the genomes of soil and plant-associated and newly described type strains.</title>
        <authorList>
            <person name="Whitman W."/>
        </authorList>
    </citation>
    <scope>NUCLEOTIDE SEQUENCE [LARGE SCALE GENOMIC DNA]</scope>
    <source>
        <strain evidence="1 2">VKM Ac-2570</strain>
    </source>
</reference>
<comment type="caution">
    <text evidence="1">The sequence shown here is derived from an EMBL/GenBank/DDBJ whole genome shotgun (WGS) entry which is preliminary data.</text>
</comment>
<proteinExistence type="predicted"/>
<evidence type="ECO:0008006" key="3">
    <source>
        <dbReference type="Google" id="ProtNLM"/>
    </source>
</evidence>
<dbReference type="EMBL" id="SODF01000001">
    <property type="protein sequence ID" value="TDW24188.1"/>
    <property type="molecule type" value="Genomic_DNA"/>
</dbReference>